<organism evidence="1 2">
    <name type="scientific">Ixodes persulcatus</name>
    <name type="common">Taiga tick</name>
    <dbReference type="NCBI Taxonomy" id="34615"/>
    <lineage>
        <taxon>Eukaryota</taxon>
        <taxon>Metazoa</taxon>
        <taxon>Ecdysozoa</taxon>
        <taxon>Arthropoda</taxon>
        <taxon>Chelicerata</taxon>
        <taxon>Arachnida</taxon>
        <taxon>Acari</taxon>
        <taxon>Parasitiformes</taxon>
        <taxon>Ixodida</taxon>
        <taxon>Ixodoidea</taxon>
        <taxon>Ixodidae</taxon>
        <taxon>Ixodinae</taxon>
        <taxon>Ixodes</taxon>
    </lineage>
</organism>
<reference evidence="1 2" key="1">
    <citation type="journal article" date="2020" name="Cell">
        <title>Large-Scale Comparative Analyses of Tick Genomes Elucidate Their Genetic Diversity and Vector Capacities.</title>
        <authorList>
            <consortium name="Tick Genome and Microbiome Consortium (TIGMIC)"/>
            <person name="Jia N."/>
            <person name="Wang J."/>
            <person name="Shi W."/>
            <person name="Du L."/>
            <person name="Sun Y."/>
            <person name="Zhan W."/>
            <person name="Jiang J.F."/>
            <person name="Wang Q."/>
            <person name="Zhang B."/>
            <person name="Ji P."/>
            <person name="Bell-Sakyi L."/>
            <person name="Cui X.M."/>
            <person name="Yuan T.T."/>
            <person name="Jiang B.G."/>
            <person name="Yang W.F."/>
            <person name="Lam T.T."/>
            <person name="Chang Q.C."/>
            <person name="Ding S.J."/>
            <person name="Wang X.J."/>
            <person name="Zhu J.G."/>
            <person name="Ruan X.D."/>
            <person name="Zhao L."/>
            <person name="Wei J.T."/>
            <person name="Ye R.Z."/>
            <person name="Que T.C."/>
            <person name="Du C.H."/>
            <person name="Zhou Y.H."/>
            <person name="Cheng J.X."/>
            <person name="Dai P.F."/>
            <person name="Guo W.B."/>
            <person name="Han X.H."/>
            <person name="Huang E.J."/>
            <person name="Li L.F."/>
            <person name="Wei W."/>
            <person name="Gao Y.C."/>
            <person name="Liu J.Z."/>
            <person name="Shao H.Z."/>
            <person name="Wang X."/>
            <person name="Wang C.C."/>
            <person name="Yang T.C."/>
            <person name="Huo Q.B."/>
            <person name="Li W."/>
            <person name="Chen H.Y."/>
            <person name="Chen S.E."/>
            <person name="Zhou L.G."/>
            <person name="Ni X.B."/>
            <person name="Tian J.H."/>
            <person name="Sheng Y."/>
            <person name="Liu T."/>
            <person name="Pan Y.S."/>
            <person name="Xia L.Y."/>
            <person name="Li J."/>
            <person name="Zhao F."/>
            <person name="Cao W.C."/>
        </authorList>
    </citation>
    <scope>NUCLEOTIDE SEQUENCE [LARGE SCALE GENOMIC DNA]</scope>
    <source>
        <strain evidence="1">Iper-2018</strain>
    </source>
</reference>
<name>A0AC60PAK4_IXOPE</name>
<gene>
    <name evidence="1" type="ORF">HPB47_006405</name>
</gene>
<dbReference type="Proteomes" id="UP000805193">
    <property type="component" value="Unassembled WGS sequence"/>
</dbReference>
<evidence type="ECO:0000313" key="2">
    <source>
        <dbReference type="Proteomes" id="UP000805193"/>
    </source>
</evidence>
<sequence length="452" mass="50303">MGDDRSAVSTGVGEECLPLKTLEELLNFDAKKLAPSSAIEHLRDRVRTPDGPRTLLCHDMMGGYLEDRFLEGSSKSDCYRFHHWHLIDTFVYFSHHLVTVPPVAWINAAHKHGVKVLGTFITEWESGTKILEEVRGSQATQKLATQLASVAAAHGFDGWLINIESALAVAAARKHGLSAAIFAPGWVFEMEDRALFTENQYRLWNFPSSCCRRCQFTTLPISTTFCQGFGKKAFQDGKVVKNEGWFNLSRQELQPLDQGQGLCDGYGSATTCVEDGFSGGGCLRLEFKPADDTPQKEPYFRLFECELPLEALRVSYTFKPAAVADDAADDEADLALVLKLREENGRCDLILGSSSIDGTDRISVSRISENTPENSSVPHNGWCTRTYLVQHTGCVQPSASVEEIGVQFSSKRRHQRCLLGRLVVERPKSARREPEDLTMAAKRRRLEEPQAS</sequence>
<dbReference type="EMBL" id="JABSTQ010010951">
    <property type="protein sequence ID" value="KAG0416443.1"/>
    <property type="molecule type" value="Genomic_DNA"/>
</dbReference>
<comment type="caution">
    <text evidence="1">The sequence shown here is derived from an EMBL/GenBank/DDBJ whole genome shotgun (WGS) entry which is preliminary data.</text>
</comment>
<protein>
    <submittedName>
        <fullName evidence="1">Uncharacterized protein</fullName>
    </submittedName>
</protein>
<accession>A0AC60PAK4</accession>
<keyword evidence="2" id="KW-1185">Reference proteome</keyword>
<proteinExistence type="predicted"/>
<evidence type="ECO:0000313" key="1">
    <source>
        <dbReference type="EMBL" id="KAG0416443.1"/>
    </source>
</evidence>